<sequence length="185" mass="19895">MTDLPLVEAFPMAPVAPMAATVDPDHFRSLMSTFPSGVAVVTTMGPDGRPRGMTCSSVCSVTLEPPTLLMCARRLSPTLHAMLKMAQFTVNLLHGRARATAELFASGAADRFERVRWRAAPGYGGPHLVEESHSVADCRVAGTVEMGDHVVVFGEVYGIERCAPAEPLLYGLRAYSSWYTGPEPS</sequence>
<dbReference type="GO" id="GO:0016491">
    <property type="term" value="F:oxidoreductase activity"/>
    <property type="evidence" value="ECO:0007669"/>
    <property type="project" value="UniProtKB-KW"/>
</dbReference>
<dbReference type="PANTHER" id="PTHR30466">
    <property type="entry name" value="FLAVIN REDUCTASE"/>
    <property type="match status" value="1"/>
</dbReference>
<accession>A0ABW4GBC3</accession>
<dbReference type="EMBL" id="JBHUCM010000017">
    <property type="protein sequence ID" value="MFD1539764.1"/>
    <property type="molecule type" value="Genomic_DNA"/>
</dbReference>
<feature type="domain" description="Flavin reductase like" evidence="2">
    <location>
        <begin position="31"/>
        <end position="177"/>
    </location>
</feature>
<gene>
    <name evidence="3" type="ORF">ACFSJ0_22110</name>
</gene>
<comment type="caution">
    <text evidence="3">The sequence shown here is derived from an EMBL/GenBank/DDBJ whole genome shotgun (WGS) entry which is preliminary data.</text>
</comment>
<dbReference type="Pfam" id="PF01613">
    <property type="entry name" value="Flavin_Reduct"/>
    <property type="match status" value="1"/>
</dbReference>
<organism evidence="3 4">
    <name type="scientific">Nonomuraea guangzhouensis</name>
    <dbReference type="NCBI Taxonomy" id="1291555"/>
    <lineage>
        <taxon>Bacteria</taxon>
        <taxon>Bacillati</taxon>
        <taxon>Actinomycetota</taxon>
        <taxon>Actinomycetes</taxon>
        <taxon>Streptosporangiales</taxon>
        <taxon>Streptosporangiaceae</taxon>
        <taxon>Nonomuraea</taxon>
    </lineage>
</organism>
<keyword evidence="4" id="KW-1185">Reference proteome</keyword>
<evidence type="ECO:0000313" key="4">
    <source>
        <dbReference type="Proteomes" id="UP001597097"/>
    </source>
</evidence>
<evidence type="ECO:0000313" key="3">
    <source>
        <dbReference type="EMBL" id="MFD1539764.1"/>
    </source>
</evidence>
<dbReference type="Proteomes" id="UP001597097">
    <property type="component" value="Unassembled WGS sequence"/>
</dbReference>
<dbReference type="InterPro" id="IPR002563">
    <property type="entry name" value="Flavin_Rdtase-like_dom"/>
</dbReference>
<dbReference type="EC" id="1.5.1.-" evidence="3"/>
<dbReference type="RefSeq" id="WP_219534259.1">
    <property type="nucleotide sequence ID" value="NZ_JAHKRM010000021.1"/>
</dbReference>
<reference evidence="4" key="1">
    <citation type="journal article" date="2019" name="Int. J. Syst. Evol. Microbiol.">
        <title>The Global Catalogue of Microorganisms (GCM) 10K type strain sequencing project: providing services to taxonomists for standard genome sequencing and annotation.</title>
        <authorList>
            <consortium name="The Broad Institute Genomics Platform"/>
            <consortium name="The Broad Institute Genome Sequencing Center for Infectious Disease"/>
            <person name="Wu L."/>
            <person name="Ma J."/>
        </authorList>
    </citation>
    <scope>NUCLEOTIDE SEQUENCE [LARGE SCALE GENOMIC DNA]</scope>
    <source>
        <strain evidence="4">CGMCC 1.15399</strain>
    </source>
</reference>
<dbReference type="InterPro" id="IPR050268">
    <property type="entry name" value="NADH-dep_flavin_reductase"/>
</dbReference>
<keyword evidence="1 3" id="KW-0560">Oxidoreductase</keyword>
<name>A0ABW4GBC3_9ACTN</name>
<dbReference type="PANTHER" id="PTHR30466:SF1">
    <property type="entry name" value="FMN REDUCTASE (NADH) RUTF"/>
    <property type="match status" value="1"/>
</dbReference>
<dbReference type="SMART" id="SM00903">
    <property type="entry name" value="Flavin_Reduct"/>
    <property type="match status" value="1"/>
</dbReference>
<evidence type="ECO:0000259" key="2">
    <source>
        <dbReference type="SMART" id="SM00903"/>
    </source>
</evidence>
<evidence type="ECO:0000256" key="1">
    <source>
        <dbReference type="ARBA" id="ARBA00023002"/>
    </source>
</evidence>
<protein>
    <submittedName>
        <fullName evidence="3">Flavin reductase family protein</fullName>
        <ecNumber evidence="3">1.5.1.-</ecNumber>
    </submittedName>
</protein>
<proteinExistence type="predicted"/>